<dbReference type="Gene3D" id="1.20.140.70">
    <property type="entry name" value="Oligopeptidase f, N-terminal domain"/>
    <property type="match status" value="1"/>
</dbReference>
<organism evidence="9 10">
    <name type="scientific">Candidatus Uhrbacteria bacterium CG_4_10_14_0_8_um_filter_58_22</name>
    <dbReference type="NCBI Taxonomy" id="1975029"/>
    <lineage>
        <taxon>Bacteria</taxon>
        <taxon>Candidatus Uhriibacteriota</taxon>
    </lineage>
</organism>
<keyword evidence="2 6" id="KW-0479">Metal-binding</keyword>
<comment type="cofactor">
    <cofactor evidence="6">
        <name>Zn(2+)</name>
        <dbReference type="ChEBI" id="CHEBI:29105"/>
    </cofactor>
    <text evidence="6">Binds 1 zinc ion.</text>
</comment>
<dbReference type="InterPro" id="IPR001567">
    <property type="entry name" value="Pept_M3A_M3B_dom"/>
</dbReference>
<evidence type="ECO:0000256" key="1">
    <source>
        <dbReference type="ARBA" id="ARBA00022670"/>
    </source>
</evidence>
<dbReference type="Gene3D" id="1.10.1370.20">
    <property type="entry name" value="Oligoendopeptidase f, C-terminal domain"/>
    <property type="match status" value="1"/>
</dbReference>
<dbReference type="GO" id="GO:0004222">
    <property type="term" value="F:metalloendopeptidase activity"/>
    <property type="evidence" value="ECO:0007669"/>
    <property type="project" value="InterPro"/>
</dbReference>
<evidence type="ECO:0000313" key="10">
    <source>
        <dbReference type="Proteomes" id="UP000230973"/>
    </source>
</evidence>
<evidence type="ECO:0000256" key="3">
    <source>
        <dbReference type="ARBA" id="ARBA00022801"/>
    </source>
</evidence>
<dbReference type="Pfam" id="PF08439">
    <property type="entry name" value="Peptidase_M3_N"/>
    <property type="match status" value="1"/>
</dbReference>
<gene>
    <name evidence="9" type="ORF">COY93_01650</name>
</gene>
<evidence type="ECO:0000256" key="4">
    <source>
        <dbReference type="ARBA" id="ARBA00022833"/>
    </source>
</evidence>
<dbReference type="InterPro" id="IPR013647">
    <property type="entry name" value="OligopepF_N_dom"/>
</dbReference>
<dbReference type="GO" id="GO:0046872">
    <property type="term" value="F:metal ion binding"/>
    <property type="evidence" value="ECO:0007669"/>
    <property type="project" value="UniProtKB-UniRule"/>
</dbReference>
<evidence type="ECO:0000256" key="5">
    <source>
        <dbReference type="ARBA" id="ARBA00023049"/>
    </source>
</evidence>
<name>A0A2M7QAE8_9BACT</name>
<dbReference type="EMBL" id="PFLC01000021">
    <property type="protein sequence ID" value="PIY62989.1"/>
    <property type="molecule type" value="Genomic_DNA"/>
</dbReference>
<feature type="domain" description="Oligopeptidase F N-terminal" evidence="8">
    <location>
        <begin position="118"/>
        <end position="186"/>
    </location>
</feature>
<evidence type="ECO:0000256" key="2">
    <source>
        <dbReference type="ARBA" id="ARBA00022723"/>
    </source>
</evidence>
<feature type="domain" description="Peptidase M3A/M3B catalytic" evidence="7">
    <location>
        <begin position="204"/>
        <end position="589"/>
    </location>
</feature>
<dbReference type="AlphaFoldDB" id="A0A2M7QAE8"/>
<comment type="similarity">
    <text evidence="6">Belongs to the peptidase M3 family.</text>
</comment>
<reference evidence="10" key="1">
    <citation type="submission" date="2017-09" db="EMBL/GenBank/DDBJ databases">
        <title>Depth-based differentiation of microbial function through sediment-hosted aquifers and enrichment of novel symbionts in the deep terrestrial subsurface.</title>
        <authorList>
            <person name="Probst A.J."/>
            <person name="Ladd B."/>
            <person name="Jarett J.K."/>
            <person name="Geller-Mcgrath D.E."/>
            <person name="Sieber C.M.K."/>
            <person name="Emerson J.B."/>
            <person name="Anantharaman K."/>
            <person name="Thomas B.C."/>
            <person name="Malmstrom R."/>
            <person name="Stieglmeier M."/>
            <person name="Klingl A."/>
            <person name="Woyke T."/>
            <person name="Ryan C.M."/>
            <person name="Banfield J.F."/>
        </authorList>
    </citation>
    <scope>NUCLEOTIDE SEQUENCE [LARGE SCALE GENOMIC DNA]</scope>
</reference>
<keyword evidence="5 6" id="KW-0482">Metalloprotease</keyword>
<proteinExistence type="inferred from homology"/>
<keyword evidence="3 6" id="KW-0378">Hydrolase</keyword>
<dbReference type="CDD" id="cd09610">
    <property type="entry name" value="M3B_PepF"/>
    <property type="match status" value="1"/>
</dbReference>
<dbReference type="InterPro" id="IPR042088">
    <property type="entry name" value="OligoPept_F_C"/>
</dbReference>
<evidence type="ECO:0000259" key="8">
    <source>
        <dbReference type="Pfam" id="PF08439"/>
    </source>
</evidence>
<keyword evidence="4 6" id="KW-0862">Zinc</keyword>
<evidence type="ECO:0000259" key="7">
    <source>
        <dbReference type="Pfam" id="PF01432"/>
    </source>
</evidence>
<dbReference type="SUPFAM" id="SSF55486">
    <property type="entry name" value="Metalloproteases ('zincins'), catalytic domain"/>
    <property type="match status" value="1"/>
</dbReference>
<comment type="caution">
    <text evidence="9">The sequence shown here is derived from an EMBL/GenBank/DDBJ whole genome shotgun (WGS) entry which is preliminary data.</text>
</comment>
<protein>
    <submittedName>
        <fullName evidence="9">Oligoendopeptidase F</fullName>
    </submittedName>
</protein>
<dbReference type="GO" id="GO:0006508">
    <property type="term" value="P:proteolysis"/>
    <property type="evidence" value="ECO:0007669"/>
    <property type="project" value="UniProtKB-KW"/>
</dbReference>
<dbReference type="Pfam" id="PF01432">
    <property type="entry name" value="Peptidase_M3"/>
    <property type="match status" value="1"/>
</dbReference>
<accession>A0A2M7QAE8</accession>
<dbReference type="Proteomes" id="UP000230973">
    <property type="component" value="Unassembled WGS sequence"/>
</dbReference>
<evidence type="ECO:0000256" key="6">
    <source>
        <dbReference type="RuleBase" id="RU003435"/>
    </source>
</evidence>
<evidence type="ECO:0000313" key="9">
    <source>
        <dbReference type="EMBL" id="PIY62989.1"/>
    </source>
</evidence>
<keyword evidence="1 6" id="KW-0645">Protease</keyword>
<sequence>MHSPESDNNETLGTNSSVWDLSELYSGPDDPKIDADLAECRRLADQFAAKYRGRLDTQLGPAIEDYRTLTVLVERPAVFLELQRALNTGDQLTKKRLAAAQESISDMFGEHLTFLEIEIAALSDETVARQAEADPTVRHHLPWLRKIRLFRDHLLSEPVEQALTKREPFGPSSWAQFYDEVKADLRVALPTGELTLQQALHELTESRDRDRRTGVLKSIHDSLGGFFLKFSTETLMATVRGKSLEDRERGFAHPMASRNLSNLLDDRTVEALHEAVVNRAAPAMLRYYRLKAAHLGLERLAWSDRSAPLPFRDGTAIPFGEARKLVESAYESFSPTLAQLVRSQFDSRRVDAPHRPGKQGGAFNLSFCLPDGHPLSFTLLNYLGSPRDVATLAHELGHGVHGLLAGEAQGPLMQHAPMAYAETASIFGEMITFDFLLNRLRQSGDTRAALALLMEKCEDFANSVVRQIGFSNFERRIHDATGRLSPEELNDAWLQTTQELYGPPGETFSYDHAERLWSYVSHFHQPFYVYAYAIGELLTRTLYRLREKFGDRFEPMYLDLLRTGGTRPLTDLLRPFGEDPTDPHFWETGIETFELQVDEAVRLSAEMGVSAD</sequence>